<evidence type="ECO:0000313" key="2">
    <source>
        <dbReference type="EMBL" id="MFC6660729.1"/>
    </source>
</evidence>
<name>A0ABW1ZIL3_9DEIO</name>
<feature type="compositionally biased region" description="Basic and acidic residues" evidence="1">
    <location>
        <begin position="16"/>
        <end position="26"/>
    </location>
</feature>
<evidence type="ECO:0000313" key="3">
    <source>
        <dbReference type="Proteomes" id="UP001596317"/>
    </source>
</evidence>
<protein>
    <submittedName>
        <fullName evidence="2">Uncharacterized protein</fullName>
    </submittedName>
</protein>
<dbReference type="Proteomes" id="UP001596317">
    <property type="component" value="Unassembled WGS sequence"/>
</dbReference>
<accession>A0ABW1ZIL3</accession>
<gene>
    <name evidence="2" type="ORF">ACFP90_10480</name>
</gene>
<reference evidence="3" key="1">
    <citation type="journal article" date="2019" name="Int. J. Syst. Evol. Microbiol.">
        <title>The Global Catalogue of Microorganisms (GCM) 10K type strain sequencing project: providing services to taxonomists for standard genome sequencing and annotation.</title>
        <authorList>
            <consortium name="The Broad Institute Genomics Platform"/>
            <consortium name="The Broad Institute Genome Sequencing Center for Infectious Disease"/>
            <person name="Wu L."/>
            <person name="Ma J."/>
        </authorList>
    </citation>
    <scope>NUCLEOTIDE SEQUENCE [LARGE SCALE GENOMIC DNA]</scope>
    <source>
        <strain evidence="3">CCUG 63830</strain>
    </source>
</reference>
<keyword evidence="3" id="KW-1185">Reference proteome</keyword>
<feature type="region of interest" description="Disordered" evidence="1">
    <location>
        <begin position="1"/>
        <end position="46"/>
    </location>
</feature>
<evidence type="ECO:0000256" key="1">
    <source>
        <dbReference type="SAM" id="MobiDB-lite"/>
    </source>
</evidence>
<organism evidence="2 3">
    <name type="scientific">Deinococcus multiflagellatus</name>
    <dbReference type="NCBI Taxonomy" id="1656887"/>
    <lineage>
        <taxon>Bacteria</taxon>
        <taxon>Thermotogati</taxon>
        <taxon>Deinococcota</taxon>
        <taxon>Deinococci</taxon>
        <taxon>Deinococcales</taxon>
        <taxon>Deinococcaceae</taxon>
        <taxon>Deinococcus</taxon>
    </lineage>
</organism>
<comment type="caution">
    <text evidence="2">The sequence shown here is derived from an EMBL/GenBank/DDBJ whole genome shotgun (WGS) entry which is preliminary data.</text>
</comment>
<sequence length="46" mass="4986">MARLTGEEPAQQLRSDLMRFKREQETGHAPTTEGQTSGRAAKGGEA</sequence>
<dbReference type="RefSeq" id="WP_380055902.1">
    <property type="nucleotide sequence ID" value="NZ_JBHSWB010000001.1"/>
</dbReference>
<dbReference type="EMBL" id="JBHSWB010000001">
    <property type="protein sequence ID" value="MFC6660729.1"/>
    <property type="molecule type" value="Genomic_DNA"/>
</dbReference>
<proteinExistence type="predicted"/>